<proteinExistence type="predicted"/>
<dbReference type="EMBL" id="GEEE01015022">
    <property type="protein sequence ID" value="JAP48203.1"/>
    <property type="molecule type" value="Transcribed_RNA"/>
</dbReference>
<evidence type="ECO:0000313" key="2">
    <source>
        <dbReference type="EMBL" id="JAP60234.1"/>
    </source>
</evidence>
<dbReference type="EMBL" id="GEEE01002991">
    <property type="protein sequence ID" value="JAP60234.1"/>
    <property type="molecule type" value="Transcribed_RNA"/>
</dbReference>
<dbReference type="EMBL" id="GEEE01018100">
    <property type="protein sequence ID" value="JAP45125.1"/>
    <property type="molecule type" value="Transcribed_RNA"/>
</dbReference>
<keyword evidence="1" id="KW-0812">Transmembrane</keyword>
<sequence length="126" mass="14621">MYPHIDVLVIILHLRVLLSRQLYHPSSVNLSFLFPTIIIILLFDEPKKFFVSLHLAYLWITSTLRALQTFCISHSRCCTRRRHLKKAVLSASIQWSMWALRSLLFSVGNSLIFVSVSSNQMNCEND</sequence>
<evidence type="ECO:0000256" key="1">
    <source>
        <dbReference type="SAM" id="Phobius"/>
    </source>
</evidence>
<keyword evidence="1" id="KW-1133">Transmembrane helix</keyword>
<gene>
    <name evidence="2" type="ORF">TR105170</name>
</gene>
<dbReference type="AlphaFoldDB" id="A0A0V0J5C2"/>
<protein>
    <submittedName>
        <fullName evidence="2">Uncharacterized protein</fullName>
    </submittedName>
</protein>
<organism evidence="2">
    <name type="scientific">Schistocephalus solidus</name>
    <name type="common">Tapeworm</name>
    <dbReference type="NCBI Taxonomy" id="70667"/>
    <lineage>
        <taxon>Eukaryota</taxon>
        <taxon>Metazoa</taxon>
        <taxon>Spiralia</taxon>
        <taxon>Lophotrochozoa</taxon>
        <taxon>Platyhelminthes</taxon>
        <taxon>Cestoda</taxon>
        <taxon>Eucestoda</taxon>
        <taxon>Diphyllobothriidea</taxon>
        <taxon>Diphyllobothriidae</taxon>
        <taxon>Schistocephalus</taxon>
    </lineage>
</organism>
<feature type="transmembrane region" description="Helical" evidence="1">
    <location>
        <begin position="49"/>
        <end position="67"/>
    </location>
</feature>
<keyword evidence="1" id="KW-0472">Membrane</keyword>
<accession>A0A0V0J5C2</accession>
<name>A0A0V0J5C2_SCHSO</name>
<feature type="transmembrane region" description="Helical" evidence="1">
    <location>
        <begin position="22"/>
        <end position="43"/>
    </location>
</feature>
<reference evidence="2" key="1">
    <citation type="submission" date="2016-01" db="EMBL/GenBank/DDBJ databases">
        <title>Reference transcriptome for the parasite Schistocephalus solidus: insights into the molecular evolution of parasitism.</title>
        <authorList>
            <person name="Hebert F.O."/>
            <person name="Grambauer S."/>
            <person name="Barber I."/>
            <person name="Landry C.R."/>
            <person name="Aubin-Horth N."/>
        </authorList>
    </citation>
    <scope>NUCLEOTIDE SEQUENCE</scope>
</reference>
<dbReference type="EMBL" id="GEEE01000886">
    <property type="protein sequence ID" value="JAP62339.1"/>
    <property type="molecule type" value="Transcribed_RNA"/>
</dbReference>